<sequence>MDSLNELIPYLKKGVIPISEKIHVYEKSLFKYKDSYIVMIKDKNKKHLICTGQSNLLHDLEGKNIDNVSKLCDLTHENRLILNNYFPFTVPRAFGRNEITIGLGDRIGMATPGHIKSIQESNAKPIFAQQSIRELNLTNRTMEDVIDCAAFSVFQEGYILGYGADGDHLKDELDISREINLGISMLTLDCSDYIKNNLDLENEYSINMLYDELDEKFKRHYEATYLNQVFQLKNTILSYTEKDLKKAAIIYSAAIQYMIYIYQNYIQPLDRPIDFEISIDETQTVTTPHDHFFVANELNTHNIMITSMAPRFCGEFQKGIDYIGDIDLFNKELHIHSQIADYFKYKLSIHSGSDKFSIYNSISQITNQRFHLKTAGTNWLEALRLIAKVKPDLYEEIFNYSYNHFNETQKFYHITPNLNNITPLQNIEYKDYYTHLNNDNVRQLLHVSFGILLTAKDNKGNFLFKNRLQTIWNEHEEDYHEIIRKHINKHLKLLNLIK</sequence>
<dbReference type="RefSeq" id="WP_119624489.1">
    <property type="nucleotide sequence ID" value="NZ_JANILE010000002.1"/>
</dbReference>
<feature type="active site" description="Proton acceptor" evidence="1">
    <location>
        <position position="167"/>
    </location>
</feature>
<comment type="cofactor">
    <cofactor evidence="1">
        <name>a divalent metal cation</name>
        <dbReference type="ChEBI" id="CHEBI:60240"/>
    </cofactor>
</comment>
<evidence type="ECO:0000313" key="2">
    <source>
        <dbReference type="EMBL" id="RIL43282.1"/>
    </source>
</evidence>
<keyword evidence="1" id="KW-0479">Metal-binding</keyword>
<dbReference type="InterPro" id="IPR032586">
    <property type="entry name" value="UxaE"/>
</dbReference>
<evidence type="ECO:0000256" key="1">
    <source>
        <dbReference type="HAMAP-Rule" id="MF_02243"/>
    </source>
</evidence>
<evidence type="ECO:0000313" key="3">
    <source>
        <dbReference type="Proteomes" id="UP000283576"/>
    </source>
</evidence>
<dbReference type="Pfam" id="PF16257">
    <property type="entry name" value="UxaE"/>
    <property type="match status" value="1"/>
</dbReference>
<protein>
    <recommendedName>
        <fullName evidence="1">Tagaturonate/fructuronate epimerase</fullName>
        <shortName evidence="1">D-TagA/D-FruA epimerase</shortName>
        <ecNumber evidence="1">5.1.2.7</ecNumber>
    </recommendedName>
</protein>
<comment type="function">
    <text evidence="1">Catalyzes the epimerization of D-tagaturonate (D-TagA) to D-fructuronate (D-FruA).</text>
</comment>
<proteinExistence type="inferred from homology"/>
<comment type="similarity">
    <text evidence="1">Belongs to the UxaE family.</text>
</comment>
<comment type="catalytic activity">
    <reaction evidence="1">
        <text>keto-D-tagaturonate = keto-D-fructuronate</text>
        <dbReference type="Rhea" id="RHEA:51656"/>
        <dbReference type="ChEBI" id="CHEBI:17886"/>
        <dbReference type="ChEBI" id="CHEBI:59881"/>
        <dbReference type="EC" id="5.1.2.7"/>
    </reaction>
</comment>
<feature type="binding site" evidence="1">
    <location>
        <position position="168"/>
    </location>
    <ligand>
        <name>a divalent metal cation</name>
        <dbReference type="ChEBI" id="CHEBI:60240"/>
    </ligand>
</feature>
<dbReference type="HAMAP" id="MF_02243">
    <property type="entry name" value="UxaE"/>
    <property type="match status" value="1"/>
</dbReference>
<organism evidence="2 3">
    <name type="scientific">Staphylococcus gallinarum</name>
    <dbReference type="NCBI Taxonomy" id="1293"/>
    <lineage>
        <taxon>Bacteria</taxon>
        <taxon>Bacillati</taxon>
        <taxon>Bacillota</taxon>
        <taxon>Bacilli</taxon>
        <taxon>Bacillales</taxon>
        <taxon>Staphylococcaceae</taxon>
        <taxon>Staphylococcus</taxon>
    </lineage>
</organism>
<dbReference type="Proteomes" id="UP000283576">
    <property type="component" value="Unassembled WGS sequence"/>
</dbReference>
<dbReference type="GO" id="GO:0046872">
    <property type="term" value="F:metal ion binding"/>
    <property type="evidence" value="ECO:0007669"/>
    <property type="project" value="UniProtKB-UniRule"/>
</dbReference>
<feature type="binding site" evidence="1">
    <location>
        <position position="350"/>
    </location>
    <ligand>
        <name>a divalent metal cation</name>
        <dbReference type="ChEBI" id="CHEBI:60240"/>
    </ligand>
</feature>
<gene>
    <name evidence="1" type="primary">uxaE</name>
    <name evidence="2" type="ORF">BUZ01_06610</name>
</gene>
<comment type="caution">
    <text evidence="2">The sequence shown here is derived from an EMBL/GenBank/DDBJ whole genome shotgun (WGS) entry which is preliminary data.</text>
</comment>
<dbReference type="EC" id="5.1.2.7" evidence="1"/>
<accession>A0A418HPQ8</accession>
<reference evidence="2 3" key="1">
    <citation type="journal article" date="2016" name="Front. Microbiol.">
        <title>Comprehensive Phylogenetic Analysis of Bovine Non-aureus Staphylococci Species Based on Whole-Genome Sequencing.</title>
        <authorList>
            <person name="Naushad S."/>
            <person name="Barkema H.W."/>
            <person name="Luby C."/>
            <person name="Condas L.A."/>
            <person name="Nobrega D.B."/>
            <person name="Carson D.A."/>
            <person name="De Buck J."/>
        </authorList>
    </citation>
    <scope>NUCLEOTIDE SEQUENCE [LARGE SCALE GENOMIC DNA]</scope>
    <source>
        <strain evidence="2 3">SNUC 1388</strain>
    </source>
</reference>
<feature type="active site" description="Proton donor" evidence="1">
    <location>
        <position position="276"/>
    </location>
</feature>
<keyword evidence="1" id="KW-0413">Isomerase</keyword>
<feature type="binding site" evidence="1">
    <location>
        <position position="318"/>
    </location>
    <ligand>
        <name>a divalent metal cation</name>
        <dbReference type="ChEBI" id="CHEBI:60240"/>
    </ligand>
</feature>
<dbReference type="EMBL" id="QXRZ01000003">
    <property type="protein sequence ID" value="RIL43282.1"/>
    <property type="molecule type" value="Genomic_DNA"/>
</dbReference>
<dbReference type="AlphaFoldDB" id="A0A418HPQ8"/>
<dbReference type="GO" id="GO:0016856">
    <property type="term" value="F:racemase and epimerase activity, acting on hydroxy acids and derivatives"/>
    <property type="evidence" value="ECO:0007669"/>
    <property type="project" value="UniProtKB-UniRule"/>
</dbReference>
<name>A0A418HPQ8_STAGA</name>